<organism evidence="3 4">
    <name type="scientific">Paraburkholderia susongensis</name>
    <dbReference type="NCBI Taxonomy" id="1515439"/>
    <lineage>
        <taxon>Bacteria</taxon>
        <taxon>Pseudomonadati</taxon>
        <taxon>Pseudomonadota</taxon>
        <taxon>Betaproteobacteria</taxon>
        <taxon>Burkholderiales</taxon>
        <taxon>Burkholderiaceae</taxon>
        <taxon>Paraburkholderia</taxon>
    </lineage>
</organism>
<dbReference type="AlphaFoldDB" id="A0A1X7LQ94"/>
<reference evidence="4" key="1">
    <citation type="submission" date="2017-04" db="EMBL/GenBank/DDBJ databases">
        <authorList>
            <person name="Varghese N."/>
            <person name="Submissions S."/>
        </authorList>
    </citation>
    <scope>NUCLEOTIDE SEQUENCE [LARGE SCALE GENOMIC DNA]</scope>
    <source>
        <strain evidence="4">LMG 29540</strain>
    </source>
</reference>
<keyword evidence="2" id="KW-0732">Signal</keyword>
<evidence type="ECO:0000313" key="4">
    <source>
        <dbReference type="Proteomes" id="UP000193228"/>
    </source>
</evidence>
<feature type="compositionally biased region" description="Low complexity" evidence="1">
    <location>
        <begin position="30"/>
        <end position="45"/>
    </location>
</feature>
<gene>
    <name evidence="3" type="ORF">SAMN06265784_107251</name>
</gene>
<name>A0A1X7LQ94_9BURK</name>
<evidence type="ECO:0000256" key="2">
    <source>
        <dbReference type="SAM" id="SignalP"/>
    </source>
</evidence>
<protein>
    <submittedName>
        <fullName evidence="3">Uncharacterized protein</fullName>
    </submittedName>
</protein>
<evidence type="ECO:0000256" key="1">
    <source>
        <dbReference type="SAM" id="MobiDB-lite"/>
    </source>
</evidence>
<keyword evidence="4" id="KW-1185">Reference proteome</keyword>
<dbReference type="EMBL" id="FXAT01000007">
    <property type="protein sequence ID" value="SMG55483.1"/>
    <property type="molecule type" value="Genomic_DNA"/>
</dbReference>
<feature type="region of interest" description="Disordered" evidence="1">
    <location>
        <begin position="30"/>
        <end position="51"/>
    </location>
</feature>
<sequence>MKVSRLISAVFAIVALGFASLSFSADKSNNDMNSSGASSSSSNSNGSGGGY</sequence>
<proteinExistence type="predicted"/>
<evidence type="ECO:0000313" key="3">
    <source>
        <dbReference type="EMBL" id="SMG55483.1"/>
    </source>
</evidence>
<accession>A0A1X7LQ94</accession>
<feature type="chain" id="PRO_5012643260" evidence="2">
    <location>
        <begin position="25"/>
        <end position="51"/>
    </location>
</feature>
<feature type="signal peptide" evidence="2">
    <location>
        <begin position="1"/>
        <end position="24"/>
    </location>
</feature>
<dbReference type="Proteomes" id="UP000193228">
    <property type="component" value="Unassembled WGS sequence"/>
</dbReference>